<dbReference type="InterPro" id="IPR002200">
    <property type="entry name" value="Elicitin"/>
</dbReference>
<organism evidence="4 5">
    <name type="scientific">Phytophthora ramorum</name>
    <name type="common">Sudden oak death agent</name>
    <dbReference type="NCBI Taxonomy" id="164328"/>
    <lineage>
        <taxon>Eukaryota</taxon>
        <taxon>Sar</taxon>
        <taxon>Stramenopiles</taxon>
        <taxon>Oomycota</taxon>
        <taxon>Peronosporomycetes</taxon>
        <taxon>Peronosporales</taxon>
        <taxon>Peronosporaceae</taxon>
        <taxon>Phytophthora</taxon>
    </lineage>
</organism>
<dbReference type="GO" id="GO:0005576">
    <property type="term" value="C:extracellular region"/>
    <property type="evidence" value="ECO:0007669"/>
    <property type="project" value="InterPro"/>
</dbReference>
<dbReference type="VEuPathDB" id="FungiDB:KRP23_6136"/>
<dbReference type="AlphaFoldDB" id="H3HEA8"/>
<keyword evidence="3" id="KW-0546">Nucleotide metabolism</keyword>
<sequence length="332" mass="34366">GATRADYVDEVVSALEECRARRDLDIEVRLLLSINRNQPLYLAENTVDMALKHKSEHNCPFIVGIDLSGNSERPGSEFYRFEHVLARYAVALVALYAVPECTIDQLNLASFANFPCTIPIAMRTFTSALLLASAAAVASAQSTSTSASTSASGSSTMSSELAAIPTCNTTQLNAAEAILTSNQREAQCEEALSIKSGTMLQVNTSQATDMCDTASCTAALQELYNEMPNCRYNLWGLQYSAKQLLEYCGITPTNTTASASSSSSGSAGWSVLESSSASFASAGATDAPSTASSTAADSSASATSSGSSAATTTTTVSAALVATAGLVAALLA</sequence>
<dbReference type="PANTHER" id="PTHR11409:SF42">
    <property type="entry name" value="ADENOSINE DEAMINASE-LIKE PROTEIN"/>
    <property type="match status" value="1"/>
</dbReference>
<evidence type="ECO:0000256" key="3">
    <source>
        <dbReference type="ARBA" id="ARBA00023080"/>
    </source>
</evidence>
<dbReference type="GO" id="GO:0046103">
    <property type="term" value="P:inosine biosynthetic process"/>
    <property type="evidence" value="ECO:0000318"/>
    <property type="project" value="GO_Central"/>
</dbReference>
<dbReference type="InParanoid" id="H3HEA8"/>
<dbReference type="EnsemblProtists" id="Phyra96952">
    <property type="protein sequence ID" value="Phyra96952"/>
    <property type="gene ID" value="Phyra96952"/>
</dbReference>
<evidence type="ECO:0000256" key="1">
    <source>
        <dbReference type="ARBA" id="ARBA00006676"/>
    </source>
</evidence>
<keyword evidence="5" id="KW-1185">Reference proteome</keyword>
<dbReference type="HOGENOM" id="CLU_838360_0_0_1"/>
<dbReference type="GO" id="GO:0019239">
    <property type="term" value="F:deaminase activity"/>
    <property type="evidence" value="ECO:0007669"/>
    <property type="project" value="InterPro"/>
</dbReference>
<accession>H3HEA8</accession>
<evidence type="ECO:0000256" key="2">
    <source>
        <dbReference type="ARBA" id="ARBA00022833"/>
    </source>
</evidence>
<protein>
    <submittedName>
        <fullName evidence="4">Uncharacterized protein</fullName>
    </submittedName>
</protein>
<dbReference type="Proteomes" id="UP000005238">
    <property type="component" value="Unassembled WGS sequence"/>
</dbReference>
<name>H3HEA8_PHYRM</name>
<dbReference type="VEuPathDB" id="FungiDB:KRP23_6139"/>
<dbReference type="PANTHER" id="PTHR11409">
    <property type="entry name" value="ADENOSINE DEAMINASE"/>
    <property type="match status" value="1"/>
</dbReference>
<dbReference type="VEuPathDB" id="FungiDB:KRP22_5521"/>
<dbReference type="SMART" id="SM01187">
    <property type="entry name" value="Elicitin"/>
    <property type="match status" value="1"/>
</dbReference>
<comment type="similarity">
    <text evidence="1">Belongs to the metallo-dependent hydrolases superfamily. Adenosine and AMP deaminases family.</text>
</comment>
<dbReference type="VEuPathDB" id="FungiDB:KRP22_5520"/>
<dbReference type="EMBL" id="DS566122">
    <property type="status" value="NOT_ANNOTATED_CDS"/>
    <property type="molecule type" value="Genomic_DNA"/>
</dbReference>
<reference evidence="5" key="1">
    <citation type="journal article" date="2006" name="Science">
        <title>Phytophthora genome sequences uncover evolutionary origins and mechanisms of pathogenesis.</title>
        <authorList>
            <person name="Tyler B.M."/>
            <person name="Tripathy S."/>
            <person name="Zhang X."/>
            <person name="Dehal P."/>
            <person name="Jiang R.H."/>
            <person name="Aerts A."/>
            <person name="Arredondo F.D."/>
            <person name="Baxter L."/>
            <person name="Bensasson D."/>
            <person name="Beynon J.L."/>
            <person name="Chapman J."/>
            <person name="Damasceno C.M."/>
            <person name="Dorrance A.E."/>
            <person name="Dou D."/>
            <person name="Dickerman A.W."/>
            <person name="Dubchak I.L."/>
            <person name="Garbelotto M."/>
            <person name="Gijzen M."/>
            <person name="Gordon S.G."/>
            <person name="Govers F."/>
            <person name="Grunwald N.J."/>
            <person name="Huang W."/>
            <person name="Ivors K.L."/>
            <person name="Jones R.W."/>
            <person name="Kamoun S."/>
            <person name="Krampis K."/>
            <person name="Lamour K.H."/>
            <person name="Lee M.K."/>
            <person name="McDonald W.H."/>
            <person name="Medina M."/>
            <person name="Meijer H.J."/>
            <person name="Nordberg E.K."/>
            <person name="Maclean D.J."/>
            <person name="Ospina-Giraldo M.D."/>
            <person name="Morris P.F."/>
            <person name="Phuntumart V."/>
            <person name="Putnam N.H."/>
            <person name="Rash S."/>
            <person name="Rose J.K."/>
            <person name="Sakihama Y."/>
            <person name="Salamov A.A."/>
            <person name="Savidor A."/>
            <person name="Scheuring C.F."/>
            <person name="Smith B.M."/>
            <person name="Sobral B.W."/>
            <person name="Terry A."/>
            <person name="Torto-Alalibo T.A."/>
            <person name="Win J."/>
            <person name="Xu Z."/>
            <person name="Zhang H."/>
            <person name="Grigoriev I.V."/>
            <person name="Rokhsar D.S."/>
            <person name="Boore J.L."/>
        </authorList>
    </citation>
    <scope>NUCLEOTIDE SEQUENCE [LARGE SCALE GENOMIC DNA]</scope>
    <source>
        <strain evidence="5">Pr102</strain>
    </source>
</reference>
<dbReference type="eggNOG" id="ENOG502S9S1">
    <property type="taxonomic scope" value="Eukaryota"/>
</dbReference>
<keyword evidence="2" id="KW-0862">Zinc</keyword>
<dbReference type="InterPro" id="IPR006330">
    <property type="entry name" value="Ado/ade_deaminase"/>
</dbReference>
<evidence type="ECO:0000313" key="5">
    <source>
        <dbReference type="Proteomes" id="UP000005238"/>
    </source>
</evidence>
<reference evidence="4" key="2">
    <citation type="submission" date="2015-06" db="UniProtKB">
        <authorList>
            <consortium name="EnsemblProtists"/>
        </authorList>
    </citation>
    <scope>IDENTIFICATION</scope>
    <source>
        <strain evidence="4">Pr102</strain>
    </source>
</reference>
<dbReference type="GO" id="GO:0009117">
    <property type="term" value="P:nucleotide metabolic process"/>
    <property type="evidence" value="ECO:0007669"/>
    <property type="project" value="UniProtKB-KW"/>
</dbReference>
<evidence type="ECO:0000313" key="4">
    <source>
        <dbReference type="EnsemblProtists" id="Phyra96952"/>
    </source>
</evidence>
<dbReference type="Gene3D" id="3.20.20.140">
    <property type="entry name" value="Metal-dependent hydrolases"/>
    <property type="match status" value="1"/>
</dbReference>
<dbReference type="VEuPathDB" id="FungiDB:KRP23_6138"/>
<proteinExistence type="inferred from homology"/>
<dbReference type="VEuPathDB" id="FungiDB:KRP22_5518"/>